<evidence type="ECO:0000313" key="4">
    <source>
        <dbReference type="Proteomes" id="UP001198034"/>
    </source>
</evidence>
<protein>
    <submittedName>
        <fullName evidence="3">DUF2502 domain-containing protein</fullName>
    </submittedName>
</protein>
<evidence type="ECO:0000313" key="3">
    <source>
        <dbReference type="EMBL" id="MCB5197469.1"/>
    </source>
</evidence>
<dbReference type="EMBL" id="JAJAWG010000015">
    <property type="protein sequence ID" value="MCB5197469.1"/>
    <property type="molecule type" value="Genomic_DNA"/>
</dbReference>
<feature type="compositionally biased region" description="Basic residues" evidence="1">
    <location>
        <begin position="80"/>
        <end position="92"/>
    </location>
</feature>
<feature type="region of interest" description="Disordered" evidence="1">
    <location>
        <begin position="72"/>
        <end position="102"/>
    </location>
</feature>
<proteinExistence type="predicted"/>
<evidence type="ECO:0000256" key="2">
    <source>
        <dbReference type="SAM" id="SignalP"/>
    </source>
</evidence>
<feature type="compositionally biased region" description="Basic and acidic residues" evidence="1">
    <location>
        <begin position="93"/>
        <end position="102"/>
    </location>
</feature>
<evidence type="ECO:0000256" key="1">
    <source>
        <dbReference type="SAM" id="MobiDB-lite"/>
    </source>
</evidence>
<keyword evidence="2" id="KW-0732">Signal</keyword>
<sequence>MNKLFILAISAACAFPLSAAANINISIGTPVVISPARPILLLGSRNHQGYYWDGRRWQTPRYWSSHYRYHQGRWHDRHDKKYKKYKKHHHHGRDRDRGRDDD</sequence>
<comment type="caution">
    <text evidence="3">The sequence shown here is derived from an EMBL/GenBank/DDBJ whole genome shotgun (WGS) entry which is preliminary data.</text>
</comment>
<reference evidence="3 4" key="1">
    <citation type="submission" date="2021-10" db="EMBL/GenBank/DDBJ databases">
        <authorList>
            <person name="Chen M."/>
        </authorList>
    </citation>
    <scope>NUCLEOTIDE SEQUENCE [LARGE SCALE GENOMIC DNA]</scope>
    <source>
        <strain evidence="3 4">H3-26</strain>
    </source>
</reference>
<organism evidence="3 4">
    <name type="scientific">Deefgea salmonis</name>
    <dbReference type="NCBI Taxonomy" id="2875502"/>
    <lineage>
        <taxon>Bacteria</taxon>
        <taxon>Pseudomonadati</taxon>
        <taxon>Pseudomonadota</taxon>
        <taxon>Betaproteobacteria</taxon>
        <taxon>Neisseriales</taxon>
        <taxon>Chitinibacteraceae</taxon>
        <taxon>Deefgea</taxon>
    </lineage>
</organism>
<name>A0ABS8BP09_9NEIS</name>
<accession>A0ABS8BP09</accession>
<dbReference type="RefSeq" id="WP_226765163.1">
    <property type="nucleotide sequence ID" value="NZ_JAJAWG010000015.1"/>
</dbReference>
<keyword evidence="4" id="KW-1185">Reference proteome</keyword>
<feature type="signal peptide" evidence="2">
    <location>
        <begin position="1"/>
        <end position="19"/>
    </location>
</feature>
<dbReference type="Proteomes" id="UP001198034">
    <property type="component" value="Unassembled WGS sequence"/>
</dbReference>
<gene>
    <name evidence="3" type="ORF">LG219_14490</name>
</gene>
<feature type="chain" id="PRO_5047213496" evidence="2">
    <location>
        <begin position="20"/>
        <end position="102"/>
    </location>
</feature>